<dbReference type="AlphaFoldDB" id="A0A4S3JDM3"/>
<feature type="domain" description="Plastocyanin-like" evidence="1">
    <location>
        <begin position="9"/>
        <end position="48"/>
    </location>
</feature>
<evidence type="ECO:0000313" key="3">
    <source>
        <dbReference type="Proteomes" id="UP000308092"/>
    </source>
</evidence>
<dbReference type="VEuPathDB" id="FungiDB:EYZ11_007364"/>
<organism evidence="2 3">
    <name type="scientific">Aspergillus tanneri</name>
    <dbReference type="NCBI Taxonomy" id="1220188"/>
    <lineage>
        <taxon>Eukaryota</taxon>
        <taxon>Fungi</taxon>
        <taxon>Dikarya</taxon>
        <taxon>Ascomycota</taxon>
        <taxon>Pezizomycotina</taxon>
        <taxon>Eurotiomycetes</taxon>
        <taxon>Eurotiomycetidae</taxon>
        <taxon>Eurotiales</taxon>
        <taxon>Aspergillaceae</taxon>
        <taxon>Aspergillus</taxon>
        <taxon>Aspergillus subgen. Circumdati</taxon>
    </lineage>
</organism>
<comment type="caution">
    <text evidence="2">The sequence shown here is derived from an EMBL/GenBank/DDBJ whole genome shotgun (WGS) entry which is preliminary data.</text>
</comment>
<accession>A0A4S3JDM3</accession>
<protein>
    <recommendedName>
        <fullName evidence="1">Plastocyanin-like domain-containing protein</fullName>
    </recommendedName>
</protein>
<reference evidence="2 3" key="1">
    <citation type="submission" date="2019-03" db="EMBL/GenBank/DDBJ databases">
        <title>The genome sequence of a newly discovered highly antifungal drug resistant Aspergillus species, Aspergillus tanneri NIH 1004.</title>
        <authorList>
            <person name="Mounaud S."/>
            <person name="Singh I."/>
            <person name="Joardar V."/>
            <person name="Pakala S."/>
            <person name="Pakala S."/>
            <person name="Venepally P."/>
            <person name="Hoover J."/>
            <person name="Nierman W."/>
            <person name="Chung J."/>
            <person name="Losada L."/>
        </authorList>
    </citation>
    <scope>NUCLEOTIDE SEQUENCE [LARGE SCALE GENOMIC DNA]</scope>
    <source>
        <strain evidence="2 3">NIH1004</strain>
    </source>
</reference>
<dbReference type="GO" id="GO:0016491">
    <property type="term" value="F:oxidoreductase activity"/>
    <property type="evidence" value="ECO:0007669"/>
    <property type="project" value="InterPro"/>
</dbReference>
<sequence>MAKGPGEPVKGRGYVVADFVTDNLGAGPLHCHLAWGVSAGHYVNVLVSAAI</sequence>
<name>A0A4S3JDM3_9EURO</name>
<dbReference type="InterPro" id="IPR011706">
    <property type="entry name" value="Cu-oxidase_C"/>
</dbReference>
<keyword evidence="3" id="KW-1185">Reference proteome</keyword>
<proteinExistence type="predicted"/>
<dbReference type="InterPro" id="IPR008972">
    <property type="entry name" value="Cupredoxin"/>
</dbReference>
<dbReference type="Pfam" id="PF07731">
    <property type="entry name" value="Cu-oxidase_2"/>
    <property type="match status" value="1"/>
</dbReference>
<evidence type="ECO:0000313" key="2">
    <source>
        <dbReference type="EMBL" id="THC93155.1"/>
    </source>
</evidence>
<dbReference type="Gene3D" id="2.60.40.420">
    <property type="entry name" value="Cupredoxins - blue copper proteins"/>
    <property type="match status" value="1"/>
</dbReference>
<gene>
    <name evidence="2" type="ORF">EYZ11_007364</name>
</gene>
<dbReference type="EMBL" id="SOSA01000283">
    <property type="protein sequence ID" value="THC93155.1"/>
    <property type="molecule type" value="Genomic_DNA"/>
</dbReference>
<dbReference type="SUPFAM" id="SSF49503">
    <property type="entry name" value="Cupredoxins"/>
    <property type="match status" value="1"/>
</dbReference>
<dbReference type="Proteomes" id="UP000308092">
    <property type="component" value="Unassembled WGS sequence"/>
</dbReference>
<evidence type="ECO:0000259" key="1">
    <source>
        <dbReference type="Pfam" id="PF07731"/>
    </source>
</evidence>
<dbReference type="GO" id="GO:0005507">
    <property type="term" value="F:copper ion binding"/>
    <property type="evidence" value="ECO:0007669"/>
    <property type="project" value="InterPro"/>
</dbReference>